<dbReference type="GO" id="GO:0045333">
    <property type="term" value="P:cellular respiration"/>
    <property type="evidence" value="ECO:0007669"/>
    <property type="project" value="InterPro"/>
</dbReference>
<evidence type="ECO:0000256" key="7">
    <source>
        <dbReference type="ARBA" id="ARBA00023004"/>
    </source>
</evidence>
<dbReference type="InterPro" id="IPR000813">
    <property type="entry name" value="7Fe_ferredoxin"/>
</dbReference>
<accession>A0A549YJC0</accession>
<feature type="binding site" evidence="9">
    <location>
        <position position="80"/>
    </location>
    <ligand>
        <name>[4Fe-4S] cluster</name>
        <dbReference type="ChEBI" id="CHEBI:49883"/>
        <label>3</label>
    </ligand>
</feature>
<comment type="cofactor">
    <cofactor evidence="9">
        <name>[4Fe-4S] cluster</name>
        <dbReference type="ChEBI" id="CHEBI:49883"/>
    </cofactor>
    <text evidence="9">Binds 4 [4Fe-4S] clusters per subunit.</text>
</comment>
<dbReference type="Pfam" id="PF13247">
    <property type="entry name" value="Fer4_11"/>
    <property type="match status" value="1"/>
</dbReference>
<comment type="caution">
    <text evidence="11">The sequence shown here is derived from an EMBL/GenBank/DDBJ whole genome shotgun (WGS) entry which is preliminary data.</text>
</comment>
<evidence type="ECO:0000256" key="3">
    <source>
        <dbReference type="ARBA" id="ARBA00022485"/>
    </source>
</evidence>
<dbReference type="AlphaFoldDB" id="A0A549YJC0"/>
<feature type="binding site" evidence="9">
    <location>
        <position position="143"/>
    </location>
    <ligand>
        <name>[4Fe-4S] cluster</name>
        <dbReference type="ChEBI" id="CHEBI:49883"/>
        <label>2</label>
    </ligand>
</feature>
<dbReference type="RefSeq" id="WP_142791007.1">
    <property type="nucleotide sequence ID" value="NZ_VJMZ01000001.1"/>
</dbReference>
<feature type="domain" description="4Fe-4S ferredoxin-type" evidence="10">
    <location>
        <begin position="7"/>
        <end position="37"/>
    </location>
</feature>
<evidence type="ECO:0000256" key="2">
    <source>
        <dbReference type="ARBA" id="ARBA00022448"/>
    </source>
</evidence>
<keyword evidence="12" id="KW-1185">Reference proteome</keyword>
<feature type="binding site" evidence="9">
    <location>
        <position position="83"/>
    </location>
    <ligand>
        <name>[4Fe-4S] cluster</name>
        <dbReference type="ChEBI" id="CHEBI:49883"/>
        <label>3</label>
    </ligand>
</feature>
<protein>
    <submittedName>
        <fullName evidence="11">4Fe-4S dicluster domain-containing protein</fullName>
    </submittedName>
</protein>
<evidence type="ECO:0000256" key="6">
    <source>
        <dbReference type="ARBA" id="ARBA00022982"/>
    </source>
</evidence>
<dbReference type="InterPro" id="IPR014603">
    <property type="entry name" value="Formate_DH_Fe-S_su"/>
</dbReference>
<feature type="binding site" evidence="9">
    <location>
        <position position="88"/>
    </location>
    <ligand>
        <name>[4Fe-4S] cluster</name>
        <dbReference type="ChEBI" id="CHEBI:49883"/>
        <label>3</label>
    </ligand>
</feature>
<dbReference type="InterPro" id="IPR051555">
    <property type="entry name" value="FDH_Electron_Transfer_Unit"/>
</dbReference>
<evidence type="ECO:0000313" key="11">
    <source>
        <dbReference type="EMBL" id="TRM11971.1"/>
    </source>
</evidence>
<feature type="binding site" evidence="9">
    <location>
        <position position="162"/>
    </location>
    <ligand>
        <name>[4Fe-4S] cluster</name>
        <dbReference type="ChEBI" id="CHEBI:49883"/>
        <label>1</label>
    </ligand>
</feature>
<feature type="binding site" evidence="9">
    <location>
        <position position="22"/>
    </location>
    <ligand>
        <name>[4Fe-4S] cluster</name>
        <dbReference type="ChEBI" id="CHEBI:49883"/>
        <label>1</label>
    </ligand>
</feature>
<comment type="subcellular location">
    <subcellularLocation>
        <location evidence="1">Cell envelope</location>
    </subcellularLocation>
</comment>
<feature type="domain" description="4Fe-4S ferredoxin-type" evidence="10">
    <location>
        <begin position="103"/>
        <end position="132"/>
    </location>
</feature>
<keyword evidence="8 9" id="KW-0411">Iron-sulfur</keyword>
<feature type="binding site" evidence="9">
    <location>
        <position position="122"/>
    </location>
    <ligand>
        <name>[4Fe-4S] cluster</name>
        <dbReference type="ChEBI" id="CHEBI:49883"/>
        <label>3</label>
    </ligand>
</feature>
<evidence type="ECO:0000256" key="8">
    <source>
        <dbReference type="ARBA" id="ARBA00023014"/>
    </source>
</evidence>
<feature type="binding site" evidence="9">
    <location>
        <position position="26"/>
    </location>
    <ligand>
        <name>[4Fe-4S] cluster</name>
        <dbReference type="ChEBI" id="CHEBI:49883"/>
        <label>2</label>
    </ligand>
</feature>
<feature type="binding site" evidence="9">
    <location>
        <position position="92"/>
    </location>
    <ligand>
        <name>[4Fe-4S] cluster</name>
        <dbReference type="ChEBI" id="CHEBI:49883"/>
        <label>4</label>
    </ligand>
</feature>
<keyword evidence="2" id="KW-0813">Transport</keyword>
<keyword evidence="3 9" id="KW-0004">4Fe-4S</keyword>
<dbReference type="GO" id="GO:0009055">
    <property type="term" value="F:electron transfer activity"/>
    <property type="evidence" value="ECO:0007669"/>
    <property type="project" value="InterPro"/>
</dbReference>
<dbReference type="PANTHER" id="PTHR43545">
    <property type="entry name" value="FORMATE DEHYDROGENASE, NITRATE-INDUCIBLE, IRON-SULFUR SUBUNIT"/>
    <property type="match status" value="1"/>
</dbReference>
<organism evidence="11 12">
    <name type="scientific">Lentibacillus cibarius</name>
    <dbReference type="NCBI Taxonomy" id="2583219"/>
    <lineage>
        <taxon>Bacteria</taxon>
        <taxon>Bacillati</taxon>
        <taxon>Bacillota</taxon>
        <taxon>Bacilli</taxon>
        <taxon>Bacillales</taxon>
        <taxon>Bacillaceae</taxon>
        <taxon>Lentibacillus</taxon>
    </lineage>
</organism>
<dbReference type="PIRSF" id="PIRSF036298">
    <property type="entry name" value="FDH_4Fe4S"/>
    <property type="match status" value="1"/>
</dbReference>
<gene>
    <name evidence="11" type="ORF">FH966_09900</name>
</gene>
<evidence type="ECO:0000256" key="4">
    <source>
        <dbReference type="ARBA" id="ARBA00022723"/>
    </source>
</evidence>
<dbReference type="PRINTS" id="PR00354">
    <property type="entry name" value="7FE8SFRDOXIN"/>
</dbReference>
<evidence type="ECO:0000259" key="10">
    <source>
        <dbReference type="PROSITE" id="PS51379"/>
    </source>
</evidence>
<feature type="domain" description="4Fe-4S ferredoxin-type" evidence="10">
    <location>
        <begin position="71"/>
        <end position="102"/>
    </location>
</feature>
<name>A0A549YJC0_9BACI</name>
<feature type="binding site" evidence="9">
    <location>
        <position position="118"/>
    </location>
    <ligand>
        <name>[4Fe-4S] cluster</name>
        <dbReference type="ChEBI" id="CHEBI:49883"/>
        <label>4</label>
    </ligand>
</feature>
<keyword evidence="5" id="KW-0677">Repeat</keyword>
<proteinExistence type="predicted"/>
<feature type="binding site" evidence="9">
    <location>
        <position position="19"/>
    </location>
    <ligand>
        <name>[4Fe-4S] cluster</name>
        <dbReference type="ChEBI" id="CHEBI:49883"/>
        <label>1</label>
    </ligand>
</feature>
<feature type="binding site" evidence="9">
    <location>
        <position position="146"/>
    </location>
    <ligand>
        <name>[4Fe-4S] cluster</name>
        <dbReference type="ChEBI" id="CHEBI:49883"/>
        <label>2</label>
    </ligand>
</feature>
<evidence type="ECO:0000256" key="1">
    <source>
        <dbReference type="ARBA" id="ARBA00004196"/>
    </source>
</evidence>
<reference evidence="11 12" key="1">
    <citation type="submission" date="2019-07" db="EMBL/GenBank/DDBJ databases">
        <title>Genomic analysis of Lentibacillus sp. NKC851-2.</title>
        <authorList>
            <person name="Oh Y.J."/>
        </authorList>
    </citation>
    <scope>NUCLEOTIDE SEQUENCE [LARGE SCALE GENOMIC DNA]</scope>
    <source>
        <strain evidence="11 12">NKC851-2</strain>
    </source>
</reference>
<dbReference type="GO" id="GO:0030313">
    <property type="term" value="C:cell envelope"/>
    <property type="evidence" value="ECO:0007669"/>
    <property type="project" value="UniProtKB-SubCell"/>
</dbReference>
<feature type="binding site" evidence="9">
    <location>
        <position position="112"/>
    </location>
    <ligand>
        <name>[4Fe-4S] cluster</name>
        <dbReference type="ChEBI" id="CHEBI:49883"/>
        <label>4</label>
    </ligand>
</feature>
<dbReference type="InterPro" id="IPR017900">
    <property type="entry name" value="4Fe4S_Fe_S_CS"/>
</dbReference>
<feature type="binding site" evidence="9">
    <location>
        <position position="16"/>
    </location>
    <ligand>
        <name>[4Fe-4S] cluster</name>
        <dbReference type="ChEBI" id="CHEBI:49883"/>
        <label>1</label>
    </ligand>
</feature>
<evidence type="ECO:0000256" key="9">
    <source>
        <dbReference type="PIRSR" id="PIRSR036298-50"/>
    </source>
</evidence>
<dbReference type="SUPFAM" id="SSF54862">
    <property type="entry name" value="4Fe-4S ferredoxins"/>
    <property type="match status" value="1"/>
</dbReference>
<evidence type="ECO:0000313" key="12">
    <source>
        <dbReference type="Proteomes" id="UP000319280"/>
    </source>
</evidence>
<keyword evidence="7 9" id="KW-0408">Iron</keyword>
<dbReference type="GO" id="GO:0015944">
    <property type="term" value="P:formate oxidation"/>
    <property type="evidence" value="ECO:0007669"/>
    <property type="project" value="InterPro"/>
</dbReference>
<evidence type="ECO:0000256" key="5">
    <source>
        <dbReference type="ARBA" id="ARBA00022737"/>
    </source>
</evidence>
<dbReference type="PANTHER" id="PTHR43545:SF1">
    <property type="entry name" value="HYDROGENASE-2 OPERON PROTEIN HYBA"/>
    <property type="match status" value="1"/>
</dbReference>
<dbReference type="Proteomes" id="UP000319280">
    <property type="component" value="Unassembled WGS sequence"/>
</dbReference>
<dbReference type="PROSITE" id="PS51379">
    <property type="entry name" value="4FE4S_FER_2"/>
    <property type="match status" value="3"/>
</dbReference>
<dbReference type="GO" id="GO:0046872">
    <property type="term" value="F:metal ion binding"/>
    <property type="evidence" value="ECO:0007669"/>
    <property type="project" value="UniProtKB-KW"/>
</dbReference>
<feature type="binding site" evidence="9">
    <location>
        <position position="158"/>
    </location>
    <ligand>
        <name>[4Fe-4S] cluster</name>
        <dbReference type="ChEBI" id="CHEBI:49883"/>
        <label>2</label>
    </ligand>
</feature>
<dbReference type="GO" id="GO:0051539">
    <property type="term" value="F:4 iron, 4 sulfur cluster binding"/>
    <property type="evidence" value="ECO:0007669"/>
    <property type="project" value="UniProtKB-KW"/>
</dbReference>
<keyword evidence="4 9" id="KW-0479">Metal-binding</keyword>
<dbReference type="InterPro" id="IPR017896">
    <property type="entry name" value="4Fe4S_Fe-S-bd"/>
</dbReference>
<dbReference type="EMBL" id="VJMZ01000001">
    <property type="protein sequence ID" value="TRM11971.1"/>
    <property type="molecule type" value="Genomic_DNA"/>
</dbReference>
<dbReference type="Gene3D" id="3.30.70.20">
    <property type="match status" value="2"/>
</dbReference>
<feature type="binding site" evidence="9">
    <location>
        <position position="115"/>
    </location>
    <ligand>
        <name>[4Fe-4S] cluster</name>
        <dbReference type="ChEBI" id="CHEBI:49883"/>
        <label>4</label>
    </ligand>
</feature>
<sequence>MAKKNDKAILVDTSLCTGCKACQVACKEWHNLPATEFEMVSGTYQNPADRNVNTPMLMKFIEQYDDSTDTMDWLIWKDQCMHCTDAPCVEVCPTDALFTHAEGFVGFEGDKCIGCTYCAKACPFDIPRFETDALTGNKRMNKCDFCQDKVTNGEMPACVRTCPTNALEFDTWDSAVEKAHERVANIKSRFPNANVYGDKEMGGTHFIYVLTEKPETYGLPAQPETNDLVSLRRDVLKPATELFMGATAVGLLTNFVISSSKYADDEKQQDPSSDGGEENE</sequence>
<keyword evidence="6" id="KW-0249">Electron transport</keyword>
<dbReference type="PROSITE" id="PS00198">
    <property type="entry name" value="4FE4S_FER_1"/>
    <property type="match status" value="1"/>
</dbReference>